<sequence length="550" mass="61847">MPLEFNKGERKVPIQDDAVEALLCRKPNSVKQYIQSLNKQLGSTKSPIQQTPSSRGAKLRAPRETFEYEGHGDTFRAAHSPVSAVPLEETSAQTSPYPEDFVSLDLTPSSFFETEPLSYGGGTPIFSSREIPSLDSSDKLCSASPVSVISSIDIPTERCFTDVGFSTVTPVLRMQKCNSDICYSSARFTEFNLNKFHMDDTIEDELDRPVLEQPIEQELQHPTLFEPIPAHAPEPTESIKILNSSWIWIYSKRQERWVSKYAALVYEEKQRPLDLQENPSGFWGIYQIYSKMKNINVDQKPPNAANVAGNRPRKIIGKAGEFDLIPDGACVYFCIFDKVPQHLQDAVVKGEFLEIMQVDTSCVPSVEKLQPNGWLSGLVAKSMSRKLLLMISIPLMNGLECKFLPMAAAEFDGKDFSFRRQCAKFKSVDFEYDSWMLPLWEFALRNGAIDEFQQTSRGISKCLGMLTGLFKYMLEPQTRAPSPGPRVENVNLRNLICSRINPRDASSPPKDISKIKNGLGDKFTSWISTHGFDDLSVKMNLYSLAKRSGE</sequence>
<accession>A0AAD9PMB6</accession>
<dbReference type="AlphaFoldDB" id="A0AAD9PMB6"/>
<dbReference type="RefSeq" id="XP_067804361.1">
    <property type="nucleotide sequence ID" value="XM_067945570.1"/>
</dbReference>
<reference evidence="2" key="1">
    <citation type="journal article" date="2023" name="Nat. Microbiol.">
        <title>Babesia duncani multi-omics identifies virulence factors and drug targets.</title>
        <authorList>
            <person name="Singh P."/>
            <person name="Lonardi S."/>
            <person name="Liang Q."/>
            <person name="Vydyam P."/>
            <person name="Khabirova E."/>
            <person name="Fang T."/>
            <person name="Gihaz S."/>
            <person name="Thekkiniath J."/>
            <person name="Munshi M."/>
            <person name="Abel S."/>
            <person name="Ciampossin L."/>
            <person name="Batugedara G."/>
            <person name="Gupta M."/>
            <person name="Lu X.M."/>
            <person name="Lenz T."/>
            <person name="Chakravarty S."/>
            <person name="Cornillot E."/>
            <person name="Hu Y."/>
            <person name="Ma W."/>
            <person name="Gonzalez L.M."/>
            <person name="Sanchez S."/>
            <person name="Estrada K."/>
            <person name="Sanchez-Flores A."/>
            <person name="Montero E."/>
            <person name="Harb O.S."/>
            <person name="Le Roch K.G."/>
            <person name="Mamoun C.B."/>
        </authorList>
    </citation>
    <scope>NUCLEOTIDE SEQUENCE</scope>
    <source>
        <strain evidence="2">WA1</strain>
    </source>
</reference>
<evidence type="ECO:0000313" key="3">
    <source>
        <dbReference type="Proteomes" id="UP001214638"/>
    </source>
</evidence>
<feature type="compositionally biased region" description="Polar residues" evidence="1">
    <location>
        <begin position="41"/>
        <end position="54"/>
    </location>
</feature>
<dbReference type="GeneID" id="94334819"/>
<evidence type="ECO:0000256" key="1">
    <source>
        <dbReference type="SAM" id="MobiDB-lite"/>
    </source>
</evidence>
<dbReference type="KEGG" id="bdw:94334819"/>
<comment type="caution">
    <text evidence="2">The sequence shown here is derived from an EMBL/GenBank/DDBJ whole genome shotgun (WGS) entry which is preliminary data.</text>
</comment>
<feature type="region of interest" description="Disordered" evidence="1">
    <location>
        <begin position="41"/>
        <end position="60"/>
    </location>
</feature>
<dbReference type="Proteomes" id="UP001214638">
    <property type="component" value="Unassembled WGS sequence"/>
</dbReference>
<proteinExistence type="predicted"/>
<keyword evidence="3" id="KW-1185">Reference proteome</keyword>
<protein>
    <submittedName>
        <fullName evidence="2">Uncharacterized protein</fullName>
    </submittedName>
</protein>
<gene>
    <name evidence="2" type="ORF">BdWA1_000521</name>
</gene>
<dbReference type="EMBL" id="JALLKP010000001">
    <property type="protein sequence ID" value="KAK2197519.1"/>
    <property type="molecule type" value="Genomic_DNA"/>
</dbReference>
<name>A0AAD9PMB6_9APIC</name>
<evidence type="ECO:0000313" key="2">
    <source>
        <dbReference type="EMBL" id="KAK2197519.1"/>
    </source>
</evidence>
<organism evidence="2 3">
    <name type="scientific">Babesia duncani</name>
    <dbReference type="NCBI Taxonomy" id="323732"/>
    <lineage>
        <taxon>Eukaryota</taxon>
        <taxon>Sar</taxon>
        <taxon>Alveolata</taxon>
        <taxon>Apicomplexa</taxon>
        <taxon>Aconoidasida</taxon>
        <taxon>Piroplasmida</taxon>
        <taxon>Babesiidae</taxon>
        <taxon>Babesia</taxon>
    </lineage>
</organism>